<evidence type="ECO:0000313" key="2">
    <source>
        <dbReference type="EMBL" id="HJE38565.1"/>
    </source>
</evidence>
<dbReference type="EMBL" id="DYXT01000016">
    <property type="protein sequence ID" value="HJE38565.1"/>
    <property type="molecule type" value="Genomic_DNA"/>
</dbReference>
<gene>
    <name evidence="2" type="ORF">K8V47_02210</name>
</gene>
<name>A0A921E7C0_9BACT</name>
<feature type="region of interest" description="Disordered" evidence="1">
    <location>
        <begin position="90"/>
        <end position="165"/>
    </location>
</feature>
<comment type="caution">
    <text evidence="2">The sequence shown here is derived from an EMBL/GenBank/DDBJ whole genome shotgun (WGS) entry which is preliminary data.</text>
</comment>
<dbReference type="Proteomes" id="UP000711407">
    <property type="component" value="Unassembled WGS sequence"/>
</dbReference>
<reference evidence="2" key="2">
    <citation type="submission" date="2021-09" db="EMBL/GenBank/DDBJ databases">
        <authorList>
            <person name="Gilroy R."/>
        </authorList>
    </citation>
    <scope>NUCLEOTIDE SEQUENCE</scope>
    <source>
        <strain evidence="2">4100</strain>
    </source>
</reference>
<reference evidence="2" key="1">
    <citation type="journal article" date="2021" name="PeerJ">
        <title>Extensive microbial diversity within the chicken gut microbiome revealed by metagenomics and culture.</title>
        <authorList>
            <person name="Gilroy R."/>
            <person name="Ravi A."/>
            <person name="Getino M."/>
            <person name="Pursley I."/>
            <person name="Horton D.L."/>
            <person name="Alikhan N.F."/>
            <person name="Baker D."/>
            <person name="Gharbi K."/>
            <person name="Hall N."/>
            <person name="Watson M."/>
            <person name="Adriaenssens E.M."/>
            <person name="Foster-Nyarko E."/>
            <person name="Jarju S."/>
            <person name="Secka A."/>
            <person name="Antonio M."/>
            <person name="Oren A."/>
            <person name="Chaudhuri R.R."/>
            <person name="La Ragione R."/>
            <person name="Hildebrand F."/>
            <person name="Pallen M.J."/>
        </authorList>
    </citation>
    <scope>NUCLEOTIDE SEQUENCE</scope>
    <source>
        <strain evidence="2">4100</strain>
    </source>
</reference>
<dbReference type="AlphaFoldDB" id="A0A921E7C0"/>
<accession>A0A921E7C0</accession>
<sequence>MNDRNRLPVSRRFYKTLMLRINSIAEISPTFDLERFRDIIDKYIRGESFQRNSLSEMERVVFALVSSEIDRAKDRSIRARIRANERKLARLAAEREHPENGTPYHDRLARQAERRARAEERRRIRHQRRIERRAAEARKKLSKLSRGVSAPADAASSGAQAHGAG</sequence>
<feature type="compositionally biased region" description="Low complexity" evidence="1">
    <location>
        <begin position="149"/>
        <end position="165"/>
    </location>
</feature>
<protein>
    <submittedName>
        <fullName evidence="2">Uncharacterized protein</fullName>
    </submittedName>
</protein>
<evidence type="ECO:0000313" key="3">
    <source>
        <dbReference type="Proteomes" id="UP000711407"/>
    </source>
</evidence>
<proteinExistence type="predicted"/>
<feature type="compositionally biased region" description="Basic and acidic residues" evidence="1">
    <location>
        <begin position="90"/>
        <end position="122"/>
    </location>
</feature>
<organism evidence="2 3">
    <name type="scientific">Candidatus Amulumruptor caecigallinarius</name>
    <dbReference type="NCBI Taxonomy" id="2109911"/>
    <lineage>
        <taxon>Bacteria</taxon>
        <taxon>Pseudomonadati</taxon>
        <taxon>Bacteroidota</taxon>
        <taxon>Bacteroidia</taxon>
        <taxon>Bacteroidales</taxon>
        <taxon>Muribaculaceae</taxon>
        <taxon>Candidatus Amulumruptor</taxon>
    </lineage>
</organism>
<evidence type="ECO:0000256" key="1">
    <source>
        <dbReference type="SAM" id="MobiDB-lite"/>
    </source>
</evidence>